<proteinExistence type="predicted"/>
<comment type="caution">
    <text evidence="1">The sequence shown here is derived from an EMBL/GenBank/DDBJ whole genome shotgun (WGS) entry which is preliminary data.</text>
</comment>
<dbReference type="AlphaFoldDB" id="A0ABD1E6Z4"/>
<sequence>MSWASLEAFDELLVVVRGLILAEPGISLAGLEAKFSVICTNDPLLGSLGFGSLSQLMELSPSLLVYEGRCYVAGVDEDSDSDGEGEYFAP</sequence>
<protein>
    <submittedName>
        <fullName evidence="1">Uncharacterized protein</fullName>
    </submittedName>
</protein>
<accession>A0ABD1E6Z4</accession>
<evidence type="ECO:0000313" key="1">
    <source>
        <dbReference type="EMBL" id="KAL1490141.1"/>
    </source>
</evidence>
<evidence type="ECO:0000313" key="2">
    <source>
        <dbReference type="Proteomes" id="UP001566132"/>
    </source>
</evidence>
<dbReference type="Proteomes" id="UP001566132">
    <property type="component" value="Unassembled WGS sequence"/>
</dbReference>
<organism evidence="1 2">
    <name type="scientific">Hypothenemus hampei</name>
    <name type="common">Coffee berry borer</name>
    <dbReference type="NCBI Taxonomy" id="57062"/>
    <lineage>
        <taxon>Eukaryota</taxon>
        <taxon>Metazoa</taxon>
        <taxon>Ecdysozoa</taxon>
        <taxon>Arthropoda</taxon>
        <taxon>Hexapoda</taxon>
        <taxon>Insecta</taxon>
        <taxon>Pterygota</taxon>
        <taxon>Neoptera</taxon>
        <taxon>Endopterygota</taxon>
        <taxon>Coleoptera</taxon>
        <taxon>Polyphaga</taxon>
        <taxon>Cucujiformia</taxon>
        <taxon>Curculionidae</taxon>
        <taxon>Scolytinae</taxon>
        <taxon>Hypothenemus</taxon>
    </lineage>
</organism>
<keyword evidence="2" id="KW-1185">Reference proteome</keyword>
<dbReference type="EMBL" id="JBDJPC010000010">
    <property type="protein sequence ID" value="KAL1490141.1"/>
    <property type="molecule type" value="Genomic_DNA"/>
</dbReference>
<name>A0ABD1E6Z4_HYPHA</name>
<reference evidence="1 2" key="1">
    <citation type="submission" date="2024-05" db="EMBL/GenBank/DDBJ databases">
        <title>Genetic variation in Jamaican populations of the coffee berry borer (Hypothenemus hampei).</title>
        <authorList>
            <person name="Errbii M."/>
            <person name="Myrie A."/>
        </authorList>
    </citation>
    <scope>NUCLEOTIDE SEQUENCE [LARGE SCALE GENOMIC DNA]</scope>
    <source>
        <strain evidence="1">JA-Hopewell-2020-01-JO</strain>
        <tissue evidence="1">Whole body</tissue>
    </source>
</reference>
<gene>
    <name evidence="1" type="ORF">ABEB36_012881</name>
</gene>